<name>A0A2M8GNL8_9BACT</name>
<keyword evidence="1" id="KW-0812">Transmembrane</keyword>
<reference evidence="3" key="1">
    <citation type="submission" date="2017-09" db="EMBL/GenBank/DDBJ databases">
        <title>Depth-based differentiation of microbial function through sediment-hosted aquifers and enrichment of novel symbionts in the deep terrestrial subsurface.</title>
        <authorList>
            <person name="Probst A.J."/>
            <person name="Ladd B."/>
            <person name="Jarett J.K."/>
            <person name="Geller-Mcgrath D.E."/>
            <person name="Sieber C.M.K."/>
            <person name="Emerson J.B."/>
            <person name="Anantharaman K."/>
            <person name="Thomas B.C."/>
            <person name="Malmstrom R."/>
            <person name="Stieglmeier M."/>
            <person name="Klingl A."/>
            <person name="Woyke T."/>
            <person name="Ryan C.M."/>
            <person name="Banfield J.F."/>
        </authorList>
    </citation>
    <scope>NUCLEOTIDE SEQUENCE [LARGE SCALE GENOMIC DNA]</scope>
</reference>
<protein>
    <submittedName>
        <fullName evidence="2">Uncharacterized protein</fullName>
    </submittedName>
</protein>
<accession>A0A2M8GNL8</accession>
<keyword evidence="1" id="KW-1133">Transmembrane helix</keyword>
<proteinExistence type="predicted"/>
<keyword evidence="1" id="KW-0472">Membrane</keyword>
<gene>
    <name evidence="2" type="ORF">CO007_01215</name>
</gene>
<dbReference type="AlphaFoldDB" id="A0A2M8GNL8"/>
<organism evidence="2 3">
    <name type="scientific">Candidatus Roizmanbacteria bacterium CG_4_8_14_3_um_filter_36_10</name>
    <dbReference type="NCBI Taxonomy" id="1974834"/>
    <lineage>
        <taxon>Bacteria</taxon>
        <taxon>Candidatus Roizmaniibacteriota</taxon>
    </lineage>
</organism>
<comment type="caution">
    <text evidence="2">The sequence shown here is derived from an EMBL/GenBank/DDBJ whole genome shotgun (WGS) entry which is preliminary data.</text>
</comment>
<feature type="transmembrane region" description="Helical" evidence="1">
    <location>
        <begin position="99"/>
        <end position="121"/>
    </location>
</feature>
<evidence type="ECO:0000313" key="3">
    <source>
        <dbReference type="Proteomes" id="UP000229370"/>
    </source>
</evidence>
<evidence type="ECO:0000256" key="1">
    <source>
        <dbReference type="SAM" id="Phobius"/>
    </source>
</evidence>
<evidence type="ECO:0000313" key="2">
    <source>
        <dbReference type="EMBL" id="PJC82118.1"/>
    </source>
</evidence>
<dbReference type="Proteomes" id="UP000229370">
    <property type="component" value="Unassembled WGS sequence"/>
</dbReference>
<sequence length="123" mass="14234">MFLRIILTQLEISSGLAIIKENRMPKKTKKQKIITQYRKKIKLLETQSVQPHPPTVKKTSVVKEQNPQVNTKVPATETFDKQAADRLAIFFVSDFKKSLLLTLAIITLEILFYFATIRNYLKL</sequence>
<dbReference type="EMBL" id="PFQK01000026">
    <property type="protein sequence ID" value="PJC82118.1"/>
    <property type="molecule type" value="Genomic_DNA"/>
</dbReference>